<proteinExistence type="predicted"/>
<comment type="caution">
    <text evidence="2">The sequence shown here is derived from an EMBL/GenBank/DDBJ whole genome shotgun (WGS) entry which is preliminary data.</text>
</comment>
<evidence type="ECO:0000256" key="1">
    <source>
        <dbReference type="SAM" id="MobiDB-lite"/>
    </source>
</evidence>
<gene>
    <name evidence="2" type="ORF">M0811_03234</name>
</gene>
<accession>A0A9Q0L8W0</accession>
<evidence type="ECO:0000313" key="3">
    <source>
        <dbReference type="Proteomes" id="UP001149090"/>
    </source>
</evidence>
<organism evidence="2 3">
    <name type="scientific">Anaeramoeba ignava</name>
    <name type="common">Anaerobic marine amoeba</name>
    <dbReference type="NCBI Taxonomy" id="1746090"/>
    <lineage>
        <taxon>Eukaryota</taxon>
        <taxon>Metamonada</taxon>
        <taxon>Anaeramoebidae</taxon>
        <taxon>Anaeramoeba</taxon>
    </lineage>
</organism>
<keyword evidence="3" id="KW-1185">Reference proteome</keyword>
<dbReference type="Proteomes" id="UP001149090">
    <property type="component" value="Unassembled WGS sequence"/>
</dbReference>
<feature type="region of interest" description="Disordered" evidence="1">
    <location>
        <begin position="25"/>
        <end position="56"/>
    </location>
</feature>
<reference evidence="2" key="1">
    <citation type="submission" date="2022-10" db="EMBL/GenBank/DDBJ databases">
        <title>Novel sulphate-reducing endosymbionts in the free-living metamonad Anaeramoeba.</title>
        <authorList>
            <person name="Jerlstrom-Hultqvist J."/>
            <person name="Cepicka I."/>
            <person name="Gallot-Lavallee L."/>
            <person name="Salas-Leiva D."/>
            <person name="Curtis B.A."/>
            <person name="Zahonova K."/>
            <person name="Pipaliya S."/>
            <person name="Dacks J."/>
            <person name="Roger A.J."/>
        </authorList>
    </citation>
    <scope>NUCLEOTIDE SEQUENCE</scope>
    <source>
        <strain evidence="2">BMAN</strain>
    </source>
</reference>
<name>A0A9Q0L8W0_ANAIG</name>
<feature type="compositionally biased region" description="Polar residues" evidence="1">
    <location>
        <begin position="33"/>
        <end position="56"/>
    </location>
</feature>
<protein>
    <submittedName>
        <fullName evidence="2">Uncharacterized protein</fullName>
    </submittedName>
</protein>
<evidence type="ECO:0000313" key="2">
    <source>
        <dbReference type="EMBL" id="KAJ5066890.1"/>
    </source>
</evidence>
<dbReference type="EMBL" id="JAPDFW010000136">
    <property type="protein sequence ID" value="KAJ5066890.1"/>
    <property type="molecule type" value="Genomic_DNA"/>
</dbReference>
<dbReference type="AlphaFoldDB" id="A0A9Q0L8W0"/>
<sequence>MQNVENQQKIIDNFVQNLVDLRKNTSNEKDNQKTIQKNCISNQGNGGDSTESYGDSFYSKNQGGSWSKLITKQELRKLARNPTENLVSIYLKGLILENKVSRLMIYEKEGAIPTKKPREELRNDQKNISII</sequence>